<keyword evidence="2" id="KW-1133">Transmembrane helix</keyword>
<sequence length="130" mass="14383">MNPQVELNLALILFVPWFSILAWLFWAYPRQPRGGARTAFDSASLILATLLAGWGMHWSMHNADPNAGAIWKQVLASSVAYGLFLLVMTLAIVVRWRWLRARAATHTAGDAAQADSHRNSTRPLAGKVES</sequence>
<keyword evidence="4" id="KW-1185">Reference proteome</keyword>
<evidence type="ECO:0000256" key="1">
    <source>
        <dbReference type="SAM" id="MobiDB-lite"/>
    </source>
</evidence>
<dbReference type="STRING" id="84531.LA76x_0716"/>
<dbReference type="RefSeq" id="WP_187308465.1">
    <property type="nucleotide sequence ID" value="NZ_CP011129.1"/>
</dbReference>
<evidence type="ECO:0000313" key="3">
    <source>
        <dbReference type="EMBL" id="ALN78877.1"/>
    </source>
</evidence>
<protein>
    <submittedName>
        <fullName evidence="3">Putative transmembrane domain protein</fullName>
    </submittedName>
</protein>
<dbReference type="KEGG" id="lab:LA76x_0716"/>
<dbReference type="EMBL" id="CP011129">
    <property type="protein sequence ID" value="ALN78877.1"/>
    <property type="molecule type" value="Genomic_DNA"/>
</dbReference>
<reference evidence="3 4" key="1">
    <citation type="journal article" date="2015" name="BMC Genomics">
        <title>Comparative genomics and metabolic profiling of the genus Lysobacter.</title>
        <authorList>
            <person name="de Bruijn I."/>
            <person name="Cheng X."/>
            <person name="de Jager V."/>
            <person name="Exposito R.G."/>
            <person name="Watrous J."/>
            <person name="Patel N."/>
            <person name="Postma J."/>
            <person name="Dorrestein P.C."/>
            <person name="Kobayashi D."/>
            <person name="Raaijmakers J.M."/>
        </authorList>
    </citation>
    <scope>NUCLEOTIDE SEQUENCE [LARGE SCALE GENOMIC DNA]</scope>
    <source>
        <strain evidence="3 4">76</strain>
    </source>
</reference>
<dbReference type="PATRIC" id="fig|84531.7.peg.2854"/>
<proteinExistence type="predicted"/>
<gene>
    <name evidence="3" type="ORF">LA76x_0716</name>
</gene>
<keyword evidence="2 3" id="KW-0812">Transmembrane</keyword>
<feature type="transmembrane region" description="Helical" evidence="2">
    <location>
        <begin position="6"/>
        <end position="26"/>
    </location>
</feature>
<evidence type="ECO:0000313" key="4">
    <source>
        <dbReference type="Proteomes" id="UP000060787"/>
    </source>
</evidence>
<dbReference type="Proteomes" id="UP000060787">
    <property type="component" value="Chromosome"/>
</dbReference>
<name>A0A0S2F5Z3_LYSAN</name>
<evidence type="ECO:0000256" key="2">
    <source>
        <dbReference type="SAM" id="Phobius"/>
    </source>
</evidence>
<dbReference type="AlphaFoldDB" id="A0A0S2F5Z3"/>
<accession>A0A0S2F5Z3</accession>
<feature type="transmembrane region" description="Helical" evidence="2">
    <location>
        <begin position="38"/>
        <end position="58"/>
    </location>
</feature>
<dbReference type="eggNOG" id="ENOG5030NN1">
    <property type="taxonomic scope" value="Bacteria"/>
</dbReference>
<dbReference type="KEGG" id="laq:GLA29479_2914"/>
<keyword evidence="2" id="KW-0472">Membrane</keyword>
<feature type="transmembrane region" description="Helical" evidence="2">
    <location>
        <begin position="70"/>
        <end position="94"/>
    </location>
</feature>
<feature type="region of interest" description="Disordered" evidence="1">
    <location>
        <begin position="110"/>
        <end position="130"/>
    </location>
</feature>
<organism evidence="3 4">
    <name type="scientific">Lysobacter antibioticus</name>
    <dbReference type="NCBI Taxonomy" id="84531"/>
    <lineage>
        <taxon>Bacteria</taxon>
        <taxon>Pseudomonadati</taxon>
        <taxon>Pseudomonadota</taxon>
        <taxon>Gammaproteobacteria</taxon>
        <taxon>Lysobacterales</taxon>
        <taxon>Lysobacteraceae</taxon>
        <taxon>Lysobacter</taxon>
    </lineage>
</organism>